<dbReference type="PROSITE" id="PS50928">
    <property type="entry name" value="ABC_TM1"/>
    <property type="match status" value="1"/>
</dbReference>
<proteinExistence type="inferred from homology"/>
<sequence>MVGGESMTNTSTAKLKRIRLSDIAIMIIVGIAMLMCLVPFLHIIAVSLSSKQAIISDQVTIFPVGWDWESYKIVFQDARMLRSMGITIVLTAVYTVVCMIMSICAAYPLTKRQLKGRSFFMMIIVFTMFFSGGLIPDYLLIKELGMLDSMLSLILPGMISAFNLIILRSFFTSIPESLEESAYLDGSSHIGTLIRIVLPLSLPVLATLSLFYAVSRWNGFMDALFYISNSEMYPIQLKLYQVVMNSMVTDLTAQEGAIATEVMPEGLKAASIMFATVPILVVYPWLQRYFVSGVMVGAVKG</sequence>
<feature type="transmembrane region" description="Helical" evidence="7">
    <location>
        <begin position="119"/>
        <end position="141"/>
    </location>
</feature>
<dbReference type="AlphaFoldDB" id="A0A2R5EYI4"/>
<protein>
    <submittedName>
        <fullName evidence="9">Carbohydrate ABC transporter permease</fullName>
    </submittedName>
</protein>
<comment type="caution">
    <text evidence="9">The sequence shown here is derived from an EMBL/GenBank/DDBJ whole genome shotgun (WGS) entry which is preliminary data.</text>
</comment>
<dbReference type="Pfam" id="PF00528">
    <property type="entry name" value="BPD_transp_1"/>
    <property type="match status" value="1"/>
</dbReference>
<keyword evidence="3" id="KW-1003">Cell membrane</keyword>
<evidence type="ECO:0000256" key="1">
    <source>
        <dbReference type="ARBA" id="ARBA00004651"/>
    </source>
</evidence>
<dbReference type="GO" id="GO:0005886">
    <property type="term" value="C:plasma membrane"/>
    <property type="evidence" value="ECO:0007669"/>
    <property type="project" value="UniProtKB-SubCell"/>
</dbReference>
<keyword evidence="6 7" id="KW-0472">Membrane</keyword>
<keyword evidence="10" id="KW-1185">Reference proteome</keyword>
<dbReference type="CDD" id="cd06261">
    <property type="entry name" value="TM_PBP2"/>
    <property type="match status" value="1"/>
</dbReference>
<evidence type="ECO:0000259" key="8">
    <source>
        <dbReference type="PROSITE" id="PS50928"/>
    </source>
</evidence>
<dbReference type="Gene3D" id="1.10.3720.10">
    <property type="entry name" value="MetI-like"/>
    <property type="match status" value="1"/>
</dbReference>
<dbReference type="PANTHER" id="PTHR43744:SF9">
    <property type="entry name" value="POLYGALACTURONAN_RHAMNOGALACTURONAN TRANSPORT SYSTEM PERMEASE PROTEIN YTCP"/>
    <property type="match status" value="1"/>
</dbReference>
<evidence type="ECO:0000256" key="4">
    <source>
        <dbReference type="ARBA" id="ARBA00022692"/>
    </source>
</evidence>
<keyword evidence="5 7" id="KW-1133">Transmembrane helix</keyword>
<feature type="transmembrane region" description="Helical" evidence="7">
    <location>
        <begin position="84"/>
        <end position="107"/>
    </location>
</feature>
<evidence type="ECO:0000256" key="5">
    <source>
        <dbReference type="ARBA" id="ARBA00022989"/>
    </source>
</evidence>
<dbReference type="GO" id="GO:0055085">
    <property type="term" value="P:transmembrane transport"/>
    <property type="evidence" value="ECO:0007669"/>
    <property type="project" value="InterPro"/>
</dbReference>
<dbReference type="InterPro" id="IPR000515">
    <property type="entry name" value="MetI-like"/>
</dbReference>
<evidence type="ECO:0000313" key="10">
    <source>
        <dbReference type="Proteomes" id="UP000245202"/>
    </source>
</evidence>
<evidence type="ECO:0000313" key="9">
    <source>
        <dbReference type="EMBL" id="GBG11776.1"/>
    </source>
</evidence>
<comment type="similarity">
    <text evidence="7">Belongs to the binding-protein-dependent transport system permease family.</text>
</comment>
<organism evidence="9 10">
    <name type="scientific">Paenibacillus agaridevorans</name>
    <dbReference type="NCBI Taxonomy" id="171404"/>
    <lineage>
        <taxon>Bacteria</taxon>
        <taxon>Bacillati</taxon>
        <taxon>Bacillota</taxon>
        <taxon>Bacilli</taxon>
        <taxon>Bacillales</taxon>
        <taxon>Paenibacillaceae</taxon>
        <taxon>Paenibacillus</taxon>
    </lineage>
</organism>
<feature type="transmembrane region" description="Helical" evidence="7">
    <location>
        <begin position="23"/>
        <end position="45"/>
    </location>
</feature>
<feature type="domain" description="ABC transmembrane type-1" evidence="8">
    <location>
        <begin position="84"/>
        <end position="286"/>
    </location>
</feature>
<dbReference type="Proteomes" id="UP000245202">
    <property type="component" value="Unassembled WGS sequence"/>
</dbReference>
<gene>
    <name evidence="9" type="ORF">PAT3040_06623</name>
</gene>
<reference evidence="9 10" key="1">
    <citation type="submission" date="2017-08" db="EMBL/GenBank/DDBJ databases">
        <title>Substantial Increase in Enzyme Production by Combined Drug-Resistance Mutations in Paenibacillus agaridevorans.</title>
        <authorList>
            <person name="Tanaka Y."/>
            <person name="Funane K."/>
            <person name="Hosaka T."/>
            <person name="Shiwa Y."/>
            <person name="Fujita N."/>
            <person name="Miyazaki T."/>
            <person name="Yoshikawa H."/>
            <person name="Murakami K."/>
            <person name="Kasahara K."/>
            <person name="Inaoka T."/>
            <person name="Hiraga Y."/>
            <person name="Ochi K."/>
        </authorList>
    </citation>
    <scope>NUCLEOTIDE SEQUENCE [LARGE SCALE GENOMIC DNA]</scope>
    <source>
        <strain evidence="9 10">T-3040</strain>
    </source>
</reference>
<dbReference type="InterPro" id="IPR035906">
    <property type="entry name" value="MetI-like_sf"/>
</dbReference>
<keyword evidence="4 7" id="KW-0812">Transmembrane</keyword>
<dbReference type="SUPFAM" id="SSF161098">
    <property type="entry name" value="MetI-like"/>
    <property type="match status" value="1"/>
</dbReference>
<comment type="subcellular location">
    <subcellularLocation>
        <location evidence="1 7">Cell membrane</location>
        <topology evidence="1 7">Multi-pass membrane protein</topology>
    </subcellularLocation>
</comment>
<dbReference type="EMBL" id="BDQX01000430">
    <property type="protein sequence ID" value="GBG11776.1"/>
    <property type="molecule type" value="Genomic_DNA"/>
</dbReference>
<keyword evidence="2 7" id="KW-0813">Transport</keyword>
<evidence type="ECO:0000256" key="7">
    <source>
        <dbReference type="RuleBase" id="RU363032"/>
    </source>
</evidence>
<name>A0A2R5EYI4_9BACL</name>
<evidence type="ECO:0000256" key="6">
    <source>
        <dbReference type="ARBA" id="ARBA00023136"/>
    </source>
</evidence>
<feature type="transmembrane region" description="Helical" evidence="7">
    <location>
        <begin position="153"/>
        <end position="171"/>
    </location>
</feature>
<feature type="transmembrane region" description="Helical" evidence="7">
    <location>
        <begin position="269"/>
        <end position="286"/>
    </location>
</feature>
<accession>A0A2R5EYI4</accession>
<evidence type="ECO:0000256" key="3">
    <source>
        <dbReference type="ARBA" id="ARBA00022475"/>
    </source>
</evidence>
<evidence type="ECO:0000256" key="2">
    <source>
        <dbReference type="ARBA" id="ARBA00022448"/>
    </source>
</evidence>
<dbReference type="PANTHER" id="PTHR43744">
    <property type="entry name" value="ABC TRANSPORTER PERMEASE PROTEIN MG189-RELATED-RELATED"/>
    <property type="match status" value="1"/>
</dbReference>
<feature type="transmembrane region" description="Helical" evidence="7">
    <location>
        <begin position="192"/>
        <end position="214"/>
    </location>
</feature>